<sequence length="571" mass="62264">MWESSPRHNPHGEYDSFTSFDEANETHTYGGIRQLEQTSAVSARTRLQTNPYAQLHYINRELMELGLPAPLLLAEQAELLEDNARVVECLEQLLAQRRRDVAFRETTADELRRALGEEDVLRATISRLERDVDAAERQAALGGVRWQEAERQAAEAEAQRRQAQGELRAAKASGSAQRAQFMHEARKREQETAKLRDRLQRAITDRLRTARVFMEISNPVDRPADSPADRRLLDDLLRRYNDCEVALVARVEGLEDQVRAIEDALAALLSEAGGSVAVGHGADPAARALALVDALRAVVARARAEDPDAGAKAAAAAAADARVAELEAETAALRSEVAQQRAVLAEQREALDAAAAAAAAAQAGGRAFDGDASFGEDVDAEREALRRERSKLEEEIKRFTGAAIELGNERCELKREREEFEARRDAQSTADLITGLPPTPQWMRGMDASQPTPVVLNHFKSMLAATPTQELMASMSLVGAERPRSRGPDAATPLRGPSANAARARQPARTPADVRSARAPRTCTRPGCAAHAPHSHDDAVTPMQLKPPVPRFRAAKEPPAHAASRAASIFK</sequence>
<keyword evidence="5" id="KW-0130">Cell adhesion</keyword>
<evidence type="ECO:0000256" key="7">
    <source>
        <dbReference type="ARBA" id="ARBA00023054"/>
    </source>
</evidence>
<organism evidence="11 12">
    <name type="scientific">Coemansia thaxteri</name>
    <dbReference type="NCBI Taxonomy" id="2663907"/>
    <lineage>
        <taxon>Eukaryota</taxon>
        <taxon>Fungi</taxon>
        <taxon>Fungi incertae sedis</taxon>
        <taxon>Zoopagomycota</taxon>
        <taxon>Kickxellomycotina</taxon>
        <taxon>Kickxellomycetes</taxon>
        <taxon>Kickxellales</taxon>
        <taxon>Kickxellaceae</taxon>
        <taxon>Coemansia</taxon>
    </lineage>
</organism>
<evidence type="ECO:0000256" key="3">
    <source>
        <dbReference type="ARBA" id="ARBA00009291"/>
    </source>
</evidence>
<feature type="coiled-coil region" evidence="9">
    <location>
        <begin position="111"/>
        <end position="173"/>
    </location>
</feature>
<keyword evidence="12" id="KW-1185">Reference proteome</keyword>
<protein>
    <submittedName>
        <fullName evidence="11">Uncharacterized protein</fullName>
    </submittedName>
</protein>
<feature type="compositionally biased region" description="Low complexity" evidence="10">
    <location>
        <begin position="497"/>
        <end position="511"/>
    </location>
</feature>
<keyword evidence="4" id="KW-0963">Cytoplasm</keyword>
<keyword evidence="8" id="KW-0206">Cytoskeleton</keyword>
<evidence type="ECO:0000256" key="4">
    <source>
        <dbReference type="ARBA" id="ARBA00022490"/>
    </source>
</evidence>
<feature type="coiled-coil region" evidence="9">
    <location>
        <begin position="375"/>
        <end position="402"/>
    </location>
</feature>
<evidence type="ECO:0000256" key="10">
    <source>
        <dbReference type="SAM" id="MobiDB-lite"/>
    </source>
</evidence>
<dbReference type="PANTHER" id="PTHR46507:SF4">
    <property type="entry name" value="SSX FAMILY MEMBER 2 INTERACTING PROTEIN"/>
    <property type="match status" value="1"/>
</dbReference>
<dbReference type="InterPro" id="IPR021622">
    <property type="entry name" value="Afadin/alpha-actinin-bd"/>
</dbReference>
<dbReference type="OrthoDB" id="312015at2759"/>
<evidence type="ECO:0000256" key="1">
    <source>
        <dbReference type="ARBA" id="ARBA00004282"/>
    </source>
</evidence>
<dbReference type="PANTHER" id="PTHR46507">
    <property type="entry name" value="AFADIN- AND ALPHA-ACTININ-BINDING PROTEIN"/>
    <property type="match status" value="1"/>
</dbReference>
<dbReference type="GO" id="GO:0007155">
    <property type="term" value="P:cell adhesion"/>
    <property type="evidence" value="ECO:0007669"/>
    <property type="project" value="UniProtKB-KW"/>
</dbReference>
<evidence type="ECO:0000313" key="11">
    <source>
        <dbReference type="EMBL" id="KAJ2008532.1"/>
    </source>
</evidence>
<reference evidence="11" key="1">
    <citation type="submission" date="2022-07" db="EMBL/GenBank/DDBJ databases">
        <title>Phylogenomic reconstructions and comparative analyses of Kickxellomycotina fungi.</title>
        <authorList>
            <person name="Reynolds N.K."/>
            <person name="Stajich J.E."/>
            <person name="Barry K."/>
            <person name="Grigoriev I.V."/>
            <person name="Crous P."/>
            <person name="Smith M.E."/>
        </authorList>
    </citation>
    <scope>NUCLEOTIDE SEQUENCE</scope>
    <source>
        <strain evidence="11">IMI 214461</strain>
    </source>
</reference>
<dbReference type="Pfam" id="PF11559">
    <property type="entry name" value="ADIP"/>
    <property type="match status" value="1"/>
</dbReference>
<evidence type="ECO:0000256" key="2">
    <source>
        <dbReference type="ARBA" id="ARBA00004300"/>
    </source>
</evidence>
<feature type="coiled-coil region" evidence="9">
    <location>
        <begin position="316"/>
        <end position="343"/>
    </location>
</feature>
<evidence type="ECO:0000256" key="6">
    <source>
        <dbReference type="ARBA" id="ARBA00022949"/>
    </source>
</evidence>
<comment type="similarity">
    <text evidence="3">Belongs to the ADIP family.</text>
</comment>
<accession>A0A9W8BHG4</accession>
<keyword evidence="7 9" id="KW-0175">Coiled coil</keyword>
<dbReference type="Proteomes" id="UP001150907">
    <property type="component" value="Unassembled WGS sequence"/>
</dbReference>
<dbReference type="InterPro" id="IPR052300">
    <property type="entry name" value="Adhesion_Centrosome_assoc"/>
</dbReference>
<comment type="subcellular location">
    <subcellularLocation>
        <location evidence="1">Cell junction</location>
    </subcellularLocation>
    <subcellularLocation>
        <location evidence="2">Cytoplasm</location>
        <location evidence="2">Cytoskeleton</location>
        <location evidence="2">Microtubule organizing center</location>
        <location evidence="2">Centrosome</location>
    </subcellularLocation>
</comment>
<gene>
    <name evidence="11" type="ORF">H4R26_000148</name>
</gene>
<evidence type="ECO:0000256" key="5">
    <source>
        <dbReference type="ARBA" id="ARBA00022889"/>
    </source>
</evidence>
<name>A0A9W8BHG4_9FUNG</name>
<dbReference type="GO" id="GO:0036064">
    <property type="term" value="C:ciliary basal body"/>
    <property type="evidence" value="ECO:0007669"/>
    <property type="project" value="TreeGrafter"/>
</dbReference>
<evidence type="ECO:0000256" key="9">
    <source>
        <dbReference type="SAM" id="Coils"/>
    </source>
</evidence>
<comment type="caution">
    <text evidence="11">The sequence shown here is derived from an EMBL/GenBank/DDBJ whole genome shotgun (WGS) entry which is preliminary data.</text>
</comment>
<dbReference type="GO" id="GO:0035735">
    <property type="term" value="P:intraciliary transport involved in cilium assembly"/>
    <property type="evidence" value="ECO:0007669"/>
    <property type="project" value="TreeGrafter"/>
</dbReference>
<dbReference type="EMBL" id="JANBQF010000003">
    <property type="protein sequence ID" value="KAJ2008532.1"/>
    <property type="molecule type" value="Genomic_DNA"/>
</dbReference>
<proteinExistence type="inferred from homology"/>
<evidence type="ECO:0000313" key="12">
    <source>
        <dbReference type="Proteomes" id="UP001150907"/>
    </source>
</evidence>
<keyword evidence="6" id="KW-0965">Cell junction</keyword>
<evidence type="ECO:0000256" key="8">
    <source>
        <dbReference type="ARBA" id="ARBA00023212"/>
    </source>
</evidence>
<feature type="region of interest" description="Disordered" evidence="10">
    <location>
        <begin position="481"/>
        <end position="571"/>
    </location>
</feature>
<dbReference type="AlphaFoldDB" id="A0A9W8BHG4"/>